<protein>
    <recommendedName>
        <fullName evidence="3">DUF1127 domain-containing protein</fullName>
    </recommendedName>
</protein>
<evidence type="ECO:0000313" key="1">
    <source>
        <dbReference type="EMBL" id="KUJ77141.1"/>
    </source>
</evidence>
<keyword evidence="2" id="KW-1185">Reference proteome</keyword>
<accession>A0A0X3TQ28</accession>
<dbReference type="AlphaFoldDB" id="A0A0X3TQ28"/>
<comment type="caution">
    <text evidence="1">The sequence shown here is derived from an EMBL/GenBank/DDBJ whole genome shotgun (WGS) entry which is preliminary data.</text>
</comment>
<dbReference type="Proteomes" id="UP000053690">
    <property type="component" value="Unassembled WGS sequence"/>
</dbReference>
<gene>
    <name evidence="1" type="ORF">AVO44_18195</name>
</gene>
<reference evidence="2" key="1">
    <citation type="submission" date="2015-12" db="EMBL/GenBank/DDBJ databases">
        <authorList>
            <person name="Zhang G."/>
            <person name="Stingl U."/>
        </authorList>
    </citation>
    <scope>NUCLEOTIDE SEQUENCE [LARGE SCALE GENOMIC DNA]</scope>
    <source>
        <strain evidence="2">ZGT108</strain>
    </source>
</reference>
<dbReference type="EMBL" id="LQBP01000012">
    <property type="protein sequence ID" value="KUJ77141.1"/>
    <property type="molecule type" value="Genomic_DNA"/>
</dbReference>
<dbReference type="OrthoDB" id="7707449at2"/>
<evidence type="ECO:0000313" key="2">
    <source>
        <dbReference type="Proteomes" id="UP000053690"/>
    </source>
</evidence>
<evidence type="ECO:0008006" key="3">
    <source>
        <dbReference type="Google" id="ProtNLM"/>
    </source>
</evidence>
<proteinExistence type="predicted"/>
<name>A0A0X3TQ28_9RHOB</name>
<sequence>MTEDKGFIERMARIFGVPRERRISDPELSDLGLSKADFIMLRSGVPNARERILSMARQFGLTEDDLDAHPELSLELAEKCGHCRQAKTCRDAIRSGDRLPQEKCPNSGLYAALSEV</sequence>
<organism evidence="1 2">
    <name type="scientific">Ruegeria profundi</name>
    <dbReference type="NCBI Taxonomy" id="1685378"/>
    <lineage>
        <taxon>Bacteria</taxon>
        <taxon>Pseudomonadati</taxon>
        <taxon>Pseudomonadota</taxon>
        <taxon>Alphaproteobacteria</taxon>
        <taxon>Rhodobacterales</taxon>
        <taxon>Roseobacteraceae</taxon>
        <taxon>Ruegeria</taxon>
    </lineage>
</organism>
<dbReference type="RefSeq" id="WP_068340243.1">
    <property type="nucleotide sequence ID" value="NZ_JAIUZS010000002.1"/>
</dbReference>
<dbReference type="STRING" id="1685378.AVO44_18195"/>